<comment type="caution">
    <text evidence="1">The sequence shown here is derived from an EMBL/GenBank/DDBJ whole genome shotgun (WGS) entry which is preliminary data.</text>
</comment>
<gene>
    <name evidence="1" type="ORF">AKO1_011244</name>
</gene>
<dbReference type="Proteomes" id="UP001431209">
    <property type="component" value="Unassembled WGS sequence"/>
</dbReference>
<evidence type="ECO:0000313" key="1">
    <source>
        <dbReference type="EMBL" id="KAL0481468.1"/>
    </source>
</evidence>
<name>A0AAW2YWV1_9EUKA</name>
<evidence type="ECO:0000313" key="2">
    <source>
        <dbReference type="Proteomes" id="UP001431209"/>
    </source>
</evidence>
<sequence length="297" mass="33854">MASSIEENVTDSSDEEVATKKLDTIDTKKHVTFDSRTFQYYEAIYEPSPIPQPIDDPVFTISIGSNNQIWGLTQLGRLFQLLHQETNTGLWKPFESTISFESISVTKKGVLFGVDKDCGRIYKMGSHRTMEPLSQDINCYSFKSISNRSSRKIFAITSDYLPVYVHIHVLRRGKCQWRRLGSEKIKKISVGGRGAIGKSELWGLDMNDEAVKWSEQSNTWIKADEKLLDLSVSSDNVVYGIRKYDGMLVKYDLLKRMFIHEINSEQNRPLTNVAAYKQGRCVFSVDQITGNLVKMIV</sequence>
<proteinExistence type="predicted"/>
<dbReference type="EMBL" id="JAOPGA020000768">
    <property type="protein sequence ID" value="KAL0481468.1"/>
    <property type="molecule type" value="Genomic_DNA"/>
</dbReference>
<keyword evidence="2" id="KW-1185">Reference proteome</keyword>
<reference evidence="1 2" key="1">
    <citation type="submission" date="2024-03" db="EMBL/GenBank/DDBJ databases">
        <title>The Acrasis kona genome and developmental transcriptomes reveal deep origins of eukaryotic multicellular pathways.</title>
        <authorList>
            <person name="Sheikh S."/>
            <person name="Fu C.-J."/>
            <person name="Brown M.W."/>
            <person name="Baldauf S.L."/>
        </authorList>
    </citation>
    <scope>NUCLEOTIDE SEQUENCE [LARGE SCALE GENOMIC DNA]</scope>
    <source>
        <strain evidence="1 2">ATCC MYA-3509</strain>
    </source>
</reference>
<organism evidence="1 2">
    <name type="scientific">Acrasis kona</name>
    <dbReference type="NCBI Taxonomy" id="1008807"/>
    <lineage>
        <taxon>Eukaryota</taxon>
        <taxon>Discoba</taxon>
        <taxon>Heterolobosea</taxon>
        <taxon>Tetramitia</taxon>
        <taxon>Eutetramitia</taxon>
        <taxon>Acrasidae</taxon>
        <taxon>Acrasis</taxon>
    </lineage>
</organism>
<dbReference type="AlphaFoldDB" id="A0AAW2YWV1"/>
<accession>A0AAW2YWV1</accession>
<protein>
    <submittedName>
        <fullName evidence="1">Uncharacterized protein</fullName>
    </submittedName>
</protein>